<dbReference type="Proteomes" id="UP001193389">
    <property type="component" value="Chromosome"/>
</dbReference>
<protein>
    <submittedName>
        <fullName evidence="2">N-acetylneuraminate synthase</fullName>
    </submittedName>
</protein>
<dbReference type="PANTHER" id="PTHR42966">
    <property type="entry name" value="N-ACETYLNEURAMINATE SYNTHASE"/>
    <property type="match status" value="1"/>
</dbReference>
<feature type="domain" description="PseI/NeuA/B-like" evidence="1">
    <location>
        <begin position="10"/>
        <end position="255"/>
    </location>
</feature>
<dbReference type="SUPFAM" id="SSF51569">
    <property type="entry name" value="Aldolase"/>
    <property type="match status" value="1"/>
</dbReference>
<dbReference type="GO" id="GO:0016051">
    <property type="term" value="P:carbohydrate biosynthetic process"/>
    <property type="evidence" value="ECO:0007669"/>
    <property type="project" value="InterPro"/>
</dbReference>
<accession>A0A5K7S3V2</accession>
<dbReference type="AlphaFoldDB" id="A0A5K7S3V2"/>
<name>A0A5K7S3V2_9BACT</name>
<dbReference type="GO" id="GO:0047444">
    <property type="term" value="F:N-acylneuraminate-9-phosphate synthase activity"/>
    <property type="evidence" value="ECO:0007669"/>
    <property type="project" value="TreeGrafter"/>
</dbReference>
<dbReference type="InterPro" id="IPR051690">
    <property type="entry name" value="PseI-like"/>
</dbReference>
<keyword evidence="3" id="KW-1185">Reference proteome</keyword>
<organism evidence="2 3">
    <name type="scientific">Aquipluma nitroreducens</name>
    <dbReference type="NCBI Taxonomy" id="2010828"/>
    <lineage>
        <taxon>Bacteria</taxon>
        <taxon>Pseudomonadati</taxon>
        <taxon>Bacteroidota</taxon>
        <taxon>Bacteroidia</taxon>
        <taxon>Marinilabiliales</taxon>
        <taxon>Prolixibacteraceae</taxon>
        <taxon>Aquipluma</taxon>
    </lineage>
</organism>
<evidence type="ECO:0000313" key="3">
    <source>
        <dbReference type="Proteomes" id="UP001193389"/>
    </source>
</evidence>
<reference evidence="2" key="1">
    <citation type="journal article" date="2020" name="Int. J. Syst. Evol. Microbiol.">
        <title>Aquipluma nitroreducens gen. nov. sp. nov., a novel facultatively anaerobic bacterium isolated from a freshwater lake.</title>
        <authorList>
            <person name="Watanabe M."/>
            <person name="Kojima H."/>
            <person name="Fukui M."/>
        </authorList>
    </citation>
    <scope>NUCLEOTIDE SEQUENCE</scope>
    <source>
        <strain evidence="2">MeG22</strain>
    </source>
</reference>
<dbReference type="InterPro" id="IPR013132">
    <property type="entry name" value="PseI/NeuA/B-like_N"/>
</dbReference>
<dbReference type="KEGG" id="anf:AQPE_0360"/>
<dbReference type="Pfam" id="PF03102">
    <property type="entry name" value="NeuB"/>
    <property type="match status" value="1"/>
</dbReference>
<sequence>MSIKIIAETAWHHDGDFVFFRALIKELVSKTKADYIKFHISLDADEYIYTDHPAYEWVVERMFTTSQWTEILNYTIENGKKPMLLFNDMKAIEFGMHFNPELVEIHSVCLNDYNLLNYLKSKITQQTDVVLGVGGSTLYEIENAIKILESGNIVLMHGFQNYPTNYADINFGKTKKIMQLYPKFKHGYADHTAWDNENNILITLFGAALGMDFVEKHVSTHTGKGRTDWQAAISIKNFNELTKKLKIWETSFGNGLLELNEGEIAYSVFGPNKKAAILIHDVVKDEELVITEISFKRTGQVTDMNQLELKNYIGKKFVKDFLRGHCLSSSDFQ</sequence>
<evidence type="ECO:0000313" key="2">
    <source>
        <dbReference type="EMBL" id="BBE16223.1"/>
    </source>
</evidence>
<gene>
    <name evidence="2" type="ORF">AQPE_0360</name>
</gene>
<dbReference type="Gene3D" id="3.20.20.70">
    <property type="entry name" value="Aldolase class I"/>
    <property type="match status" value="1"/>
</dbReference>
<dbReference type="InterPro" id="IPR013785">
    <property type="entry name" value="Aldolase_TIM"/>
</dbReference>
<dbReference type="EMBL" id="AP018694">
    <property type="protein sequence ID" value="BBE16223.1"/>
    <property type="molecule type" value="Genomic_DNA"/>
</dbReference>
<dbReference type="PANTHER" id="PTHR42966:SF1">
    <property type="entry name" value="SIALIC ACID SYNTHASE"/>
    <property type="match status" value="1"/>
</dbReference>
<dbReference type="RefSeq" id="WP_318349315.1">
    <property type="nucleotide sequence ID" value="NZ_AP018694.1"/>
</dbReference>
<proteinExistence type="predicted"/>
<evidence type="ECO:0000259" key="1">
    <source>
        <dbReference type="Pfam" id="PF03102"/>
    </source>
</evidence>